<keyword evidence="4" id="KW-0547">Nucleotide-binding</keyword>
<evidence type="ECO:0000256" key="3">
    <source>
        <dbReference type="ARBA" id="ARBA00022458"/>
    </source>
</evidence>
<evidence type="ECO:0000259" key="6">
    <source>
        <dbReference type="PROSITE" id="PS50893"/>
    </source>
</evidence>
<dbReference type="SUPFAM" id="SSF52540">
    <property type="entry name" value="P-loop containing nucleoside triphosphate hydrolases"/>
    <property type="match status" value="1"/>
</dbReference>
<evidence type="ECO:0000256" key="5">
    <source>
        <dbReference type="ARBA" id="ARBA00022840"/>
    </source>
</evidence>
<evidence type="ECO:0000313" key="8">
    <source>
        <dbReference type="Proteomes" id="UP000196878"/>
    </source>
</evidence>
<comment type="caution">
    <text evidence="7">The sequence shown here is derived from an EMBL/GenBank/DDBJ whole genome shotgun (WGS) entry which is preliminary data.</text>
</comment>
<feature type="domain" description="ABC transporter" evidence="6">
    <location>
        <begin position="8"/>
        <end position="238"/>
    </location>
</feature>
<sequence length="326" mass="35588">MPETPPAIQVEHLSHAFGGTRALEDVSLSVPAGASFALLGPNGAGKTTLLNILCTLLRPDSGTALVAGADVAREPLRARRGIGVVFQDSSLDDRLTAAENLDFHGLAHGMARRVRHAAMAEVLALVELTDWQETVVRNFSGGMRRRLEIARALMHHPRILFLDEPTVGLDAQTRVRIWRYLDGLRRERGLTVLTTTHYIEEVESADLVCIIDNGRILAEGSPESLKAGYGQRWLRVIAREAETASAIRRAYPAAMEVAPLHLAIPAPDAATVEAFLAAFGNRLTEVRFEEPTLESVFLSLTGRELRDRGEGARAAEREAGRKGGRR</sequence>
<dbReference type="GO" id="GO:0016887">
    <property type="term" value="F:ATP hydrolysis activity"/>
    <property type="evidence" value="ECO:0007669"/>
    <property type="project" value="InterPro"/>
</dbReference>
<dbReference type="SMART" id="SM00382">
    <property type="entry name" value="AAA"/>
    <property type="match status" value="1"/>
</dbReference>
<dbReference type="RefSeq" id="WP_088215819.1">
    <property type="nucleotide sequence ID" value="NZ_NIPW01000024.1"/>
</dbReference>
<dbReference type="Pfam" id="PF00005">
    <property type="entry name" value="ABC_tran"/>
    <property type="match status" value="1"/>
</dbReference>
<evidence type="ECO:0000313" key="7">
    <source>
        <dbReference type="EMBL" id="OWJ77026.1"/>
    </source>
</evidence>
<keyword evidence="3" id="KW-0536">Nodulation</keyword>
<gene>
    <name evidence="7" type="ORF">CDV49_12815</name>
</gene>
<organism evidence="7 8">
    <name type="scientific">Haematobacter genomosp. 1</name>
    <dbReference type="NCBI Taxonomy" id="366618"/>
    <lineage>
        <taxon>Bacteria</taxon>
        <taxon>Pseudomonadati</taxon>
        <taxon>Pseudomonadota</taxon>
        <taxon>Alphaproteobacteria</taxon>
        <taxon>Rhodobacterales</taxon>
        <taxon>Paracoccaceae</taxon>
        <taxon>Haematobacter</taxon>
    </lineage>
</organism>
<dbReference type="InterPro" id="IPR050763">
    <property type="entry name" value="ABC_transporter_ATP-binding"/>
</dbReference>
<keyword evidence="5 7" id="KW-0067">ATP-binding</keyword>
<keyword evidence="2" id="KW-0813">Transport</keyword>
<dbReference type="EMBL" id="NIPW01000024">
    <property type="protein sequence ID" value="OWJ77026.1"/>
    <property type="molecule type" value="Genomic_DNA"/>
</dbReference>
<dbReference type="GO" id="GO:0005524">
    <property type="term" value="F:ATP binding"/>
    <property type="evidence" value="ECO:0007669"/>
    <property type="project" value="UniProtKB-KW"/>
</dbReference>
<reference evidence="7 8" key="1">
    <citation type="submission" date="2016-12" db="EMBL/GenBank/DDBJ databases">
        <title>Comparison of Traditional DNA-DNA Hybridization with In Silico Genomic Analysis.</title>
        <authorList>
            <person name="Nicholson A.C."/>
            <person name="Humrighouse B.W."/>
            <person name="Graziano J."/>
            <person name="Lasker B."/>
            <person name="Whitney A.M."/>
            <person name="Mcquiston J.R."/>
        </authorList>
    </citation>
    <scope>NUCLEOTIDE SEQUENCE [LARGE SCALE GENOMIC DNA]</scope>
    <source>
        <strain evidence="7 8">H2240</strain>
    </source>
</reference>
<accession>A0A212AA57</accession>
<evidence type="ECO:0000256" key="1">
    <source>
        <dbReference type="ARBA" id="ARBA00005417"/>
    </source>
</evidence>
<dbReference type="PROSITE" id="PS00211">
    <property type="entry name" value="ABC_TRANSPORTER_1"/>
    <property type="match status" value="1"/>
</dbReference>
<dbReference type="InterPro" id="IPR003593">
    <property type="entry name" value="AAA+_ATPase"/>
</dbReference>
<protein>
    <submittedName>
        <fullName evidence="7">Multidrug ABC transporter ATP-binding protein</fullName>
    </submittedName>
</protein>
<dbReference type="PROSITE" id="PS50893">
    <property type="entry name" value="ABC_TRANSPORTER_2"/>
    <property type="match status" value="1"/>
</dbReference>
<comment type="similarity">
    <text evidence="1">Belongs to the ABC transporter superfamily.</text>
</comment>
<dbReference type="OrthoDB" id="9778547at2"/>
<dbReference type="PANTHER" id="PTHR42711:SF5">
    <property type="entry name" value="ABC TRANSPORTER ATP-BINDING PROTEIN NATA"/>
    <property type="match status" value="1"/>
</dbReference>
<dbReference type="InterPro" id="IPR003439">
    <property type="entry name" value="ABC_transporter-like_ATP-bd"/>
</dbReference>
<dbReference type="AlphaFoldDB" id="A0A212AA57"/>
<name>A0A212AA57_9RHOB</name>
<dbReference type="InterPro" id="IPR027417">
    <property type="entry name" value="P-loop_NTPase"/>
</dbReference>
<evidence type="ECO:0000256" key="2">
    <source>
        <dbReference type="ARBA" id="ARBA00022448"/>
    </source>
</evidence>
<proteinExistence type="inferred from homology"/>
<keyword evidence="8" id="KW-1185">Reference proteome</keyword>
<dbReference type="Gene3D" id="3.40.50.300">
    <property type="entry name" value="P-loop containing nucleotide triphosphate hydrolases"/>
    <property type="match status" value="1"/>
</dbReference>
<dbReference type="PANTHER" id="PTHR42711">
    <property type="entry name" value="ABC TRANSPORTER ATP-BINDING PROTEIN"/>
    <property type="match status" value="1"/>
</dbReference>
<dbReference type="InterPro" id="IPR017871">
    <property type="entry name" value="ABC_transporter-like_CS"/>
</dbReference>
<dbReference type="Proteomes" id="UP000196878">
    <property type="component" value="Unassembled WGS sequence"/>
</dbReference>
<evidence type="ECO:0000256" key="4">
    <source>
        <dbReference type="ARBA" id="ARBA00022741"/>
    </source>
</evidence>